<dbReference type="InterPro" id="IPR001214">
    <property type="entry name" value="SET_dom"/>
</dbReference>
<evidence type="ECO:0000259" key="6">
    <source>
        <dbReference type="PROSITE" id="PS50865"/>
    </source>
</evidence>
<dbReference type="Proteomes" id="UP001151582">
    <property type="component" value="Unassembled WGS sequence"/>
</dbReference>
<name>A0A9W8BDL4_9FUNG</name>
<dbReference type="PANTHER" id="PTHR12197:SF251">
    <property type="entry name" value="EG:BACR7C10.4 PROTEIN"/>
    <property type="match status" value="1"/>
</dbReference>
<dbReference type="EMBL" id="JANBQB010000006">
    <property type="protein sequence ID" value="KAJ1985026.1"/>
    <property type="molecule type" value="Genomic_DNA"/>
</dbReference>
<dbReference type="PROSITE" id="PS50865">
    <property type="entry name" value="ZF_MYND_2"/>
    <property type="match status" value="1"/>
</dbReference>
<dbReference type="PROSITE" id="PS50280">
    <property type="entry name" value="SET"/>
    <property type="match status" value="1"/>
</dbReference>
<evidence type="ECO:0000313" key="7">
    <source>
        <dbReference type="EMBL" id="KAJ1985026.1"/>
    </source>
</evidence>
<keyword evidence="1" id="KW-0479">Metal-binding</keyword>
<accession>A0A9W8BDL4</accession>
<dbReference type="InterPro" id="IPR050869">
    <property type="entry name" value="H3K4_H4K5_MeTrfase"/>
</dbReference>
<evidence type="ECO:0008006" key="9">
    <source>
        <dbReference type="Google" id="ProtNLM"/>
    </source>
</evidence>
<dbReference type="AlphaFoldDB" id="A0A9W8BDL4"/>
<dbReference type="Gene3D" id="6.10.140.2220">
    <property type="match status" value="1"/>
</dbReference>
<dbReference type="InterPro" id="IPR011990">
    <property type="entry name" value="TPR-like_helical_dom_sf"/>
</dbReference>
<proteinExistence type="predicted"/>
<reference evidence="7" key="1">
    <citation type="submission" date="2022-07" db="EMBL/GenBank/DDBJ databases">
        <title>Phylogenomic reconstructions and comparative analyses of Kickxellomycotina fungi.</title>
        <authorList>
            <person name="Reynolds N.K."/>
            <person name="Stajich J.E."/>
            <person name="Barry K."/>
            <person name="Grigoriev I.V."/>
            <person name="Crous P."/>
            <person name="Smith M.E."/>
        </authorList>
    </citation>
    <scope>NUCLEOTIDE SEQUENCE</scope>
    <source>
        <strain evidence="7">RSA 567</strain>
    </source>
</reference>
<sequence>MASSVARALAPFDLEWSEPSLAQRGVRATRAFQPGDVVLRSQALTYYETCDSSQAARTCHYCLTREAALVSCPHCQTEWYCSLACRAQAWVNDHGRICALQSQRAALGVGSAAQVGVAAYLAKAHLLQMLLHVLDQLQAIWDRLATRLPPRVGNIAQALGDLHRALTKPEESLLIFLQLLSNYAEFNVTAQQSMHQTVSTALAQGNWPFLRDDRFQQLAAWARRDPETEQFFAAKFTRQFLLDCLGRFQCNSFQVYDEQLFAVGDGTYPLAALVNHSCQPNCVALYRPGGVMELLALEPLEPGTEVTIAYIDTITPKHERQATLKGRYQFQCQCRRCIAEPKFASLGSRDPMPSTLPSAVWGIVDTILATPCSPRALQHFRDLLRCHESLSVHIATMATLHPQFAQLFQRSRKLLSLFANDANSQDAGVSEYTQTRVSYIIAIGQAARGTLEFPGYCLDYVKAVTLDQSTAIEAQAWLWASMAGLGALVGYFLVYPQYHPLLTLHCFTVAKLLWNSDPDHRDLQLASSLVNLALQGLRRTHPPTSSVVCDCQHLAKLLQQARR</sequence>
<evidence type="ECO:0000256" key="3">
    <source>
        <dbReference type="ARBA" id="ARBA00022833"/>
    </source>
</evidence>
<gene>
    <name evidence="7" type="ORF">H4R34_000283</name>
</gene>
<feature type="domain" description="MYND-type" evidence="6">
    <location>
        <begin position="59"/>
        <end position="98"/>
    </location>
</feature>
<dbReference type="SUPFAM" id="SSF82199">
    <property type="entry name" value="SET domain"/>
    <property type="match status" value="1"/>
</dbReference>
<evidence type="ECO:0000256" key="2">
    <source>
        <dbReference type="ARBA" id="ARBA00022771"/>
    </source>
</evidence>
<feature type="domain" description="SET" evidence="5">
    <location>
        <begin position="10"/>
        <end position="311"/>
    </location>
</feature>
<dbReference type="PROSITE" id="PS01360">
    <property type="entry name" value="ZF_MYND_1"/>
    <property type="match status" value="1"/>
</dbReference>
<evidence type="ECO:0000256" key="1">
    <source>
        <dbReference type="ARBA" id="ARBA00022723"/>
    </source>
</evidence>
<keyword evidence="3" id="KW-0862">Zinc</keyword>
<dbReference type="Gene3D" id="1.25.40.10">
    <property type="entry name" value="Tetratricopeptide repeat domain"/>
    <property type="match status" value="1"/>
</dbReference>
<dbReference type="Gene3D" id="2.170.270.10">
    <property type="entry name" value="SET domain"/>
    <property type="match status" value="1"/>
</dbReference>
<dbReference type="PANTHER" id="PTHR12197">
    <property type="entry name" value="HISTONE-LYSINE N-METHYLTRANSFERASE SMYD"/>
    <property type="match status" value="1"/>
</dbReference>
<evidence type="ECO:0000313" key="8">
    <source>
        <dbReference type="Proteomes" id="UP001151582"/>
    </source>
</evidence>
<dbReference type="InterPro" id="IPR002893">
    <property type="entry name" value="Znf_MYND"/>
</dbReference>
<dbReference type="InterPro" id="IPR046341">
    <property type="entry name" value="SET_dom_sf"/>
</dbReference>
<keyword evidence="2 4" id="KW-0863">Zinc-finger</keyword>
<dbReference type="GO" id="GO:0008270">
    <property type="term" value="F:zinc ion binding"/>
    <property type="evidence" value="ECO:0007669"/>
    <property type="project" value="UniProtKB-KW"/>
</dbReference>
<keyword evidence="8" id="KW-1185">Reference proteome</keyword>
<dbReference type="Pfam" id="PF00856">
    <property type="entry name" value="SET"/>
    <property type="match status" value="1"/>
</dbReference>
<dbReference type="Pfam" id="PF01753">
    <property type="entry name" value="zf-MYND"/>
    <property type="match status" value="1"/>
</dbReference>
<dbReference type="Gene3D" id="1.10.220.160">
    <property type="match status" value="1"/>
</dbReference>
<dbReference type="OrthoDB" id="5945798at2759"/>
<protein>
    <recommendedName>
        <fullName evidence="9">SET domain-containing protein</fullName>
    </recommendedName>
</protein>
<organism evidence="7 8">
    <name type="scientific">Dimargaris verticillata</name>
    <dbReference type="NCBI Taxonomy" id="2761393"/>
    <lineage>
        <taxon>Eukaryota</taxon>
        <taxon>Fungi</taxon>
        <taxon>Fungi incertae sedis</taxon>
        <taxon>Zoopagomycota</taxon>
        <taxon>Kickxellomycotina</taxon>
        <taxon>Dimargaritomycetes</taxon>
        <taxon>Dimargaritales</taxon>
        <taxon>Dimargaritaceae</taxon>
        <taxon>Dimargaris</taxon>
    </lineage>
</organism>
<dbReference type="GO" id="GO:0005634">
    <property type="term" value="C:nucleus"/>
    <property type="evidence" value="ECO:0007669"/>
    <property type="project" value="TreeGrafter"/>
</dbReference>
<evidence type="ECO:0000256" key="4">
    <source>
        <dbReference type="PROSITE-ProRule" id="PRU00134"/>
    </source>
</evidence>
<comment type="caution">
    <text evidence="7">The sequence shown here is derived from an EMBL/GenBank/DDBJ whole genome shotgun (WGS) entry which is preliminary data.</text>
</comment>
<evidence type="ECO:0000259" key="5">
    <source>
        <dbReference type="PROSITE" id="PS50280"/>
    </source>
</evidence>